<reference evidence="11 12" key="1">
    <citation type="journal article" date="2012" name="Genome Biol. Evol.">
        <title>Genome Sequence of the Mesophilic Thermotogales Bacterium Mesotoga prima MesG1.Ag.4.2 Reveals the Largest Thermotogales Genome To Date.</title>
        <authorList>
            <person name="Zhaxybayeva O."/>
            <person name="Swithers K.S."/>
            <person name="Foght J."/>
            <person name="Green A.G."/>
            <person name="Bruce D."/>
            <person name="Detter C."/>
            <person name="Han S."/>
            <person name="Teshima H."/>
            <person name="Han J."/>
            <person name="Woyke T."/>
            <person name="Pitluck S."/>
            <person name="Nolan M."/>
            <person name="Ivanova N."/>
            <person name="Pati A."/>
            <person name="Land M.L."/>
            <person name="Dlutek M."/>
            <person name="Doolittle W.F."/>
            <person name="Noll K.M."/>
            <person name="Nesbo C.L."/>
        </authorList>
    </citation>
    <scope>NUCLEOTIDE SEQUENCE [LARGE SCALE GENOMIC DNA]</scope>
    <source>
        <strain evidence="12">mesG1.Ag.4.2</strain>
    </source>
</reference>
<keyword evidence="5 8" id="KW-1133">Transmembrane helix</keyword>
<dbReference type="PANTHER" id="PTHR43840:SF50">
    <property type="entry name" value="MANGANESE EFFLUX SYSTEM PROTEIN MNES"/>
    <property type="match status" value="1"/>
</dbReference>
<evidence type="ECO:0000259" key="9">
    <source>
        <dbReference type="Pfam" id="PF01545"/>
    </source>
</evidence>
<keyword evidence="4 8" id="KW-0812">Transmembrane</keyword>
<keyword evidence="6 8" id="KW-0472">Membrane</keyword>
<dbReference type="Pfam" id="PF01545">
    <property type="entry name" value="Cation_efflux"/>
    <property type="match status" value="1"/>
</dbReference>
<evidence type="ECO:0000256" key="2">
    <source>
        <dbReference type="ARBA" id="ARBA00008114"/>
    </source>
</evidence>
<evidence type="ECO:0000256" key="3">
    <source>
        <dbReference type="ARBA" id="ARBA00022448"/>
    </source>
</evidence>
<keyword evidence="12" id="KW-1185">Reference proteome</keyword>
<dbReference type="eggNOG" id="COG0053">
    <property type="taxonomic scope" value="Bacteria"/>
</dbReference>
<dbReference type="Gene3D" id="1.20.1510.10">
    <property type="entry name" value="Cation efflux protein transmembrane domain"/>
    <property type="match status" value="1"/>
</dbReference>
<proteinExistence type="inferred from homology"/>
<keyword evidence="3" id="KW-0813">Transport</keyword>
<dbReference type="STRING" id="660470.Theba_2398"/>
<dbReference type="Gene3D" id="3.30.70.1350">
    <property type="entry name" value="Cation efflux protein, cytoplasmic domain"/>
    <property type="match status" value="1"/>
</dbReference>
<comment type="similarity">
    <text evidence="2">Belongs to the cation diffusion facilitator (CDF) transporter (TC 2.A.4) family.</text>
</comment>
<dbReference type="HOGENOM" id="CLU_013430_3_6_0"/>
<dbReference type="SUPFAM" id="SSF161111">
    <property type="entry name" value="Cation efflux protein transmembrane domain-like"/>
    <property type="match status" value="1"/>
</dbReference>
<dbReference type="InterPro" id="IPR050291">
    <property type="entry name" value="CDF_Transporter"/>
</dbReference>
<feature type="region of interest" description="Disordered" evidence="7">
    <location>
        <begin position="293"/>
        <end position="319"/>
    </location>
</feature>
<dbReference type="KEGG" id="mpg:Theba_2398"/>
<evidence type="ECO:0000256" key="5">
    <source>
        <dbReference type="ARBA" id="ARBA00022989"/>
    </source>
</evidence>
<dbReference type="InterPro" id="IPR027470">
    <property type="entry name" value="Cation_efflux_CTD"/>
</dbReference>
<comment type="subcellular location">
    <subcellularLocation>
        <location evidence="1">Membrane</location>
        <topology evidence="1">Multi-pass membrane protein</topology>
    </subcellularLocation>
</comment>
<dbReference type="InterPro" id="IPR036837">
    <property type="entry name" value="Cation_efflux_CTD_sf"/>
</dbReference>
<evidence type="ECO:0000256" key="8">
    <source>
        <dbReference type="SAM" id="Phobius"/>
    </source>
</evidence>
<feature type="domain" description="Cation efflux protein transmembrane" evidence="9">
    <location>
        <begin position="14"/>
        <end position="208"/>
    </location>
</feature>
<feature type="transmembrane region" description="Helical" evidence="8">
    <location>
        <begin position="115"/>
        <end position="133"/>
    </location>
</feature>
<dbReference type="NCBIfam" id="TIGR01297">
    <property type="entry name" value="CDF"/>
    <property type="match status" value="1"/>
</dbReference>
<gene>
    <name evidence="11" type="ORF">Theba_2398</name>
</gene>
<dbReference type="InterPro" id="IPR027469">
    <property type="entry name" value="Cation_efflux_TMD_sf"/>
</dbReference>
<dbReference type="PANTHER" id="PTHR43840">
    <property type="entry name" value="MITOCHONDRIAL METAL TRANSPORTER 1-RELATED"/>
    <property type="match status" value="1"/>
</dbReference>
<dbReference type="AlphaFoldDB" id="I2F7W3"/>
<dbReference type="InterPro" id="IPR058533">
    <property type="entry name" value="Cation_efflux_TM"/>
</dbReference>
<dbReference type="GO" id="GO:0016020">
    <property type="term" value="C:membrane"/>
    <property type="evidence" value="ECO:0007669"/>
    <property type="project" value="UniProtKB-SubCell"/>
</dbReference>
<name>I2F7W3_9BACT</name>
<feature type="domain" description="Cation efflux protein cytoplasmic" evidence="10">
    <location>
        <begin position="214"/>
        <end position="290"/>
    </location>
</feature>
<dbReference type="GeneID" id="87108112"/>
<dbReference type="EMBL" id="CP003532">
    <property type="protein sequence ID" value="AFK08016.1"/>
    <property type="molecule type" value="Genomic_DNA"/>
</dbReference>
<feature type="transmembrane region" description="Helical" evidence="8">
    <location>
        <begin position="159"/>
        <end position="177"/>
    </location>
</feature>
<organism evidence="11 12">
    <name type="scientific">Mesotoga prima MesG1.Ag.4.2</name>
    <dbReference type="NCBI Taxonomy" id="660470"/>
    <lineage>
        <taxon>Bacteria</taxon>
        <taxon>Thermotogati</taxon>
        <taxon>Thermotogota</taxon>
        <taxon>Thermotogae</taxon>
        <taxon>Kosmotogales</taxon>
        <taxon>Kosmotogaceae</taxon>
        <taxon>Mesotoga</taxon>
    </lineage>
</organism>
<accession>I2F7W3</accession>
<dbReference type="GO" id="GO:0008324">
    <property type="term" value="F:monoatomic cation transmembrane transporter activity"/>
    <property type="evidence" value="ECO:0007669"/>
    <property type="project" value="InterPro"/>
</dbReference>
<dbReference type="Proteomes" id="UP000002881">
    <property type="component" value="Chromosome"/>
</dbReference>
<sequence length="319" mass="34551" precursor="true">MTEDRMVLSRRGSIIGVTGNAALAVLKVLTGFFTGSMAILADGVDSTTDILTSVITWISTSVSNKPPDAQHPYGHERADAVASKIVSMVIFFAGAQLAVSSIQKLFSGGSSVENIALVIVVAAISSAAKYFLYRYKLGIGKKIDSSVFIADATNMKLDIVISLSVLGGSIFVGITGLQIVDSIVGLAVSALVIKTSIEVFWETNYELMDGLKPGDDIYKVVFDSIERVQGVQNPHKVRVRKMGYKYLVDLDIEVDPDMSVKKAHSLAKKVEASIKEDHKNVYDVHVHVEPSGNVEDENFGIDSSKEFNESLNNKDEKSE</sequence>
<feature type="compositionally biased region" description="Basic and acidic residues" evidence="7">
    <location>
        <begin position="303"/>
        <end position="319"/>
    </location>
</feature>
<dbReference type="SUPFAM" id="SSF160240">
    <property type="entry name" value="Cation efflux protein cytoplasmic domain-like"/>
    <property type="match status" value="1"/>
</dbReference>
<evidence type="ECO:0000256" key="4">
    <source>
        <dbReference type="ARBA" id="ARBA00022692"/>
    </source>
</evidence>
<dbReference type="RefSeq" id="WP_014731758.1">
    <property type="nucleotide sequence ID" value="NC_017934.1"/>
</dbReference>
<dbReference type="Pfam" id="PF16916">
    <property type="entry name" value="ZT_dimer"/>
    <property type="match status" value="1"/>
</dbReference>
<dbReference type="InterPro" id="IPR002524">
    <property type="entry name" value="Cation_efflux"/>
</dbReference>
<evidence type="ECO:0000259" key="10">
    <source>
        <dbReference type="Pfam" id="PF16916"/>
    </source>
</evidence>
<evidence type="ECO:0000256" key="7">
    <source>
        <dbReference type="SAM" id="MobiDB-lite"/>
    </source>
</evidence>
<evidence type="ECO:0000313" key="11">
    <source>
        <dbReference type="EMBL" id="AFK08016.1"/>
    </source>
</evidence>
<evidence type="ECO:0000256" key="1">
    <source>
        <dbReference type="ARBA" id="ARBA00004141"/>
    </source>
</evidence>
<evidence type="ECO:0000313" key="12">
    <source>
        <dbReference type="Proteomes" id="UP000002881"/>
    </source>
</evidence>
<evidence type="ECO:0000256" key="6">
    <source>
        <dbReference type="ARBA" id="ARBA00023136"/>
    </source>
</evidence>
<protein>
    <submittedName>
        <fullName evidence="11">Putative Co/Zn/Cd cation transporter</fullName>
    </submittedName>
</protein>
<dbReference type="FunFam" id="1.20.1510.10:FF:000006">
    <property type="entry name" value="Divalent cation efflux transporter"/>
    <property type="match status" value="1"/>
</dbReference>